<evidence type="ECO:0000256" key="14">
    <source>
        <dbReference type="SAM" id="MobiDB-lite"/>
    </source>
</evidence>
<evidence type="ECO:0000256" key="8">
    <source>
        <dbReference type="ARBA" id="ARBA00022927"/>
    </source>
</evidence>
<dbReference type="GO" id="GO:0003924">
    <property type="term" value="F:GTPase activity"/>
    <property type="evidence" value="ECO:0007669"/>
    <property type="project" value="InterPro"/>
</dbReference>
<proteinExistence type="inferred from homology"/>
<dbReference type="Pfam" id="PF00448">
    <property type="entry name" value="SRP54"/>
    <property type="match status" value="1"/>
</dbReference>
<evidence type="ECO:0000256" key="1">
    <source>
        <dbReference type="ARBA" id="ARBA00004413"/>
    </source>
</evidence>
<dbReference type="RefSeq" id="WP_066200071.1">
    <property type="nucleotide sequence ID" value="NZ_CBCSAS010000004.1"/>
</dbReference>
<dbReference type="OrthoDB" id="9778554at2"/>
<reference evidence="18 20" key="2">
    <citation type="submission" date="2017-08" db="EMBL/GenBank/DDBJ databases">
        <title>Burning lignite coal seam in the remote Altai Mountains harbors a hydrogen-driven thermophilic microbial community.</title>
        <authorList>
            <person name="Kadnikov V.V."/>
            <person name="Mardanov A.V."/>
            <person name="Ivasenko D."/>
            <person name="Beletsky A.V."/>
            <person name="Karnachuk O.V."/>
            <person name="Ravin N.V."/>
        </authorList>
    </citation>
    <scope>NUCLEOTIDE SEQUENCE [LARGE SCALE GENOMIC DNA]</scope>
    <source>
        <strain evidence="18">AL33</strain>
    </source>
</reference>
<dbReference type="InterPro" id="IPR000897">
    <property type="entry name" value="SRP54_GTPase_dom"/>
</dbReference>
<evidence type="ECO:0000256" key="4">
    <source>
        <dbReference type="ARBA" id="ARBA00022448"/>
    </source>
</evidence>
<dbReference type="InterPro" id="IPR003593">
    <property type="entry name" value="AAA+_ATPase"/>
</dbReference>
<evidence type="ECO:0000313" key="20">
    <source>
        <dbReference type="Proteomes" id="UP000244180"/>
    </source>
</evidence>
<evidence type="ECO:0000256" key="10">
    <source>
        <dbReference type="ARBA" id="ARBA00023136"/>
    </source>
</evidence>
<evidence type="ECO:0000256" key="5">
    <source>
        <dbReference type="ARBA" id="ARBA00022475"/>
    </source>
</evidence>
<keyword evidence="19" id="KW-1185">Reference proteome</keyword>
<dbReference type="SMART" id="SM00962">
    <property type="entry name" value="SRP54"/>
    <property type="match status" value="1"/>
</dbReference>
<keyword evidence="11" id="KW-1006">Bacterial flagellum protein export</keyword>
<keyword evidence="5" id="KW-1003">Cell membrane</keyword>
<evidence type="ECO:0000256" key="7">
    <source>
        <dbReference type="ARBA" id="ARBA00022795"/>
    </source>
</evidence>
<dbReference type="AlphaFoldDB" id="A0A179IQV8"/>
<dbReference type="Gene3D" id="1.20.120.1380">
    <property type="entry name" value="Flagellar FlhF biosynthesis protein, N domain"/>
    <property type="match status" value="1"/>
</dbReference>
<feature type="domain" description="AAA+ ATPase" evidence="15">
    <location>
        <begin position="218"/>
        <end position="369"/>
    </location>
</feature>
<dbReference type="Proteomes" id="UP000244180">
    <property type="component" value="Unassembled WGS sequence"/>
</dbReference>
<evidence type="ECO:0000313" key="18">
    <source>
        <dbReference type="EMBL" id="PTQ54962.1"/>
    </source>
</evidence>
<dbReference type="InterPro" id="IPR027417">
    <property type="entry name" value="P-loop_NTPase"/>
</dbReference>
<sequence>MKLKQFVAATEAEALALVRAEWGERAIILASRRERPKGLLGWLRRGRVVVVAAYDEGDAPRGGERAPSAGPPSGPAPEPEDGAGGLEARRQAVLAAMERTGRVRAGSGGAAARRPPGGPAAVGALLAAGDPPAEASVPSWAAALGGLPPNRRAFVPAFWSTAEALFQHGVEARWVERLHAAVLRRRPETAGDPAAMRQAAAAILAGWLKQKVGPPRRPARLVALVGPTGVGKTTTVAKLAARDRLGGGGVAFITADTFRVAAVEQLRTYADILGVPFAVAYSPGEAARSAAHHLAAGRTVYVDTAGRNYFSPEAADALRPVVEALRPLDDGALFLLTLALTHQWEDNARLIERFSALGVDALVFTKFDEAPRLGQVLNAVLRFPVRAVYLADGQNVPDDLRPLAAAALVDGLLGGAGA</sequence>
<keyword evidence="6" id="KW-0547">Nucleotide-binding</keyword>
<evidence type="ECO:0000256" key="9">
    <source>
        <dbReference type="ARBA" id="ARBA00023134"/>
    </source>
</evidence>
<keyword evidence="8" id="KW-0653">Protein transport</keyword>
<dbReference type="GO" id="GO:0005886">
    <property type="term" value="C:plasma membrane"/>
    <property type="evidence" value="ECO:0007669"/>
    <property type="project" value="UniProtKB-SubCell"/>
</dbReference>
<keyword evidence="9" id="KW-0342">GTP-binding</keyword>
<gene>
    <name evidence="18" type="ORF">HSCHL_1905</name>
    <name evidence="17" type="ORF">SA87_09355</name>
</gene>
<evidence type="ECO:0000259" key="15">
    <source>
        <dbReference type="SMART" id="SM00382"/>
    </source>
</evidence>
<dbReference type="GO" id="GO:0015031">
    <property type="term" value="P:protein transport"/>
    <property type="evidence" value="ECO:0007669"/>
    <property type="project" value="UniProtKB-KW"/>
</dbReference>
<evidence type="ECO:0000259" key="16">
    <source>
        <dbReference type="SMART" id="SM00962"/>
    </source>
</evidence>
<organism evidence="17 19">
    <name type="scientific">Hydrogenibacillus schlegelii</name>
    <name type="common">Bacillus schlegelii</name>
    <dbReference type="NCBI Taxonomy" id="1484"/>
    <lineage>
        <taxon>Bacteria</taxon>
        <taxon>Bacillati</taxon>
        <taxon>Bacillota</taxon>
        <taxon>Bacilli</taxon>
        <taxon>Bacillales</taxon>
        <taxon>Bacillales Family X. Incertae Sedis</taxon>
        <taxon>Hydrogenibacillus</taxon>
    </lineage>
</organism>
<comment type="subcellular location">
    <subcellularLocation>
        <location evidence="1">Cell membrane</location>
        <topology evidence="1">Peripheral membrane protein</topology>
        <orientation evidence="1">Cytoplasmic side</orientation>
    </subcellularLocation>
</comment>
<comment type="function">
    <text evidence="12">Necessary for flagellar biosynthesis. May be involved in translocation of the flagellum.</text>
</comment>
<dbReference type="Gene3D" id="3.40.50.300">
    <property type="entry name" value="P-loop containing nucleotide triphosphate hydrolases"/>
    <property type="match status" value="1"/>
</dbReference>
<dbReference type="SUPFAM" id="SSF52540">
    <property type="entry name" value="P-loop containing nucleoside triphosphate hydrolases"/>
    <property type="match status" value="1"/>
</dbReference>
<protein>
    <recommendedName>
        <fullName evidence="3">Flagellar biosynthesis protein FlhF</fullName>
    </recommendedName>
    <alternativeName>
        <fullName evidence="13">Flagella-associated GTP-binding protein</fullName>
    </alternativeName>
</protein>
<accession>A0A179IQV8</accession>
<dbReference type="EMBL" id="PEBV01000001">
    <property type="protein sequence ID" value="PTQ54962.1"/>
    <property type="molecule type" value="Genomic_DNA"/>
</dbReference>
<keyword evidence="10" id="KW-0472">Membrane</keyword>
<evidence type="ECO:0000256" key="6">
    <source>
        <dbReference type="ARBA" id="ARBA00022741"/>
    </source>
</evidence>
<dbReference type="PANTHER" id="PTHR43134:SF3">
    <property type="entry name" value="FLAGELLAR BIOSYNTHESIS PROTEIN FLHF"/>
    <property type="match status" value="1"/>
</dbReference>
<dbReference type="GO" id="GO:0005525">
    <property type="term" value="F:GTP binding"/>
    <property type="evidence" value="ECO:0007669"/>
    <property type="project" value="UniProtKB-KW"/>
</dbReference>
<evidence type="ECO:0000256" key="13">
    <source>
        <dbReference type="ARBA" id="ARBA00030866"/>
    </source>
</evidence>
<comment type="caution">
    <text evidence="17">The sequence shown here is derived from an EMBL/GenBank/DDBJ whole genome shotgun (WGS) entry which is preliminary data.</text>
</comment>
<dbReference type="GO" id="GO:0044781">
    <property type="term" value="P:bacterial-type flagellum organization"/>
    <property type="evidence" value="ECO:0007669"/>
    <property type="project" value="UniProtKB-KW"/>
</dbReference>
<evidence type="ECO:0000256" key="12">
    <source>
        <dbReference type="ARBA" id="ARBA00025337"/>
    </source>
</evidence>
<name>A0A179IQV8_HYDSH</name>
<evidence type="ECO:0000313" key="19">
    <source>
        <dbReference type="Proteomes" id="UP000243024"/>
    </source>
</evidence>
<dbReference type="PANTHER" id="PTHR43134">
    <property type="entry name" value="SIGNAL RECOGNITION PARTICLE RECEPTOR SUBUNIT ALPHA"/>
    <property type="match status" value="1"/>
</dbReference>
<dbReference type="CDD" id="cd17873">
    <property type="entry name" value="FlhF"/>
    <property type="match status" value="1"/>
</dbReference>
<keyword evidence="4" id="KW-0813">Transport</keyword>
<keyword evidence="18" id="KW-0969">Cilium</keyword>
<feature type="domain" description="SRP54-type proteins GTP-binding" evidence="16">
    <location>
        <begin position="219"/>
        <end position="414"/>
    </location>
</feature>
<dbReference type="GO" id="GO:0005047">
    <property type="term" value="F:signal recognition particle binding"/>
    <property type="evidence" value="ECO:0007669"/>
    <property type="project" value="TreeGrafter"/>
</dbReference>
<keyword evidence="7" id="KW-1005">Bacterial flagellum biogenesis</keyword>
<dbReference type="GO" id="GO:0006614">
    <property type="term" value="P:SRP-dependent cotranslational protein targeting to membrane"/>
    <property type="evidence" value="ECO:0007669"/>
    <property type="project" value="InterPro"/>
</dbReference>
<evidence type="ECO:0000313" key="17">
    <source>
        <dbReference type="EMBL" id="OAR04715.1"/>
    </source>
</evidence>
<keyword evidence="18" id="KW-0966">Cell projection</keyword>
<dbReference type="STRING" id="1484.SA87_09355"/>
<evidence type="ECO:0000256" key="11">
    <source>
        <dbReference type="ARBA" id="ARBA00023225"/>
    </source>
</evidence>
<dbReference type="InterPro" id="IPR047040">
    <property type="entry name" value="FlhF__GTPase_dom"/>
</dbReference>
<feature type="region of interest" description="Disordered" evidence="14">
    <location>
        <begin position="57"/>
        <end position="85"/>
    </location>
</feature>
<reference evidence="17 19" key="1">
    <citation type="submission" date="2015-09" db="EMBL/GenBank/DDBJ databases">
        <title>Draft genome sequence of Hydrogenibacillus schlegelii DSM 2000.</title>
        <authorList>
            <person name="Hemp J."/>
        </authorList>
    </citation>
    <scope>NUCLEOTIDE SEQUENCE [LARGE SCALE GENOMIC DNA]</scope>
    <source>
        <strain evidence="17 19">MA 48</strain>
    </source>
</reference>
<comment type="similarity">
    <text evidence="2">Belongs to the GTP-binding SRP family.</text>
</comment>
<dbReference type="SMART" id="SM00382">
    <property type="entry name" value="AAA"/>
    <property type="match status" value="1"/>
</dbReference>
<dbReference type="FunFam" id="3.40.50.300:FF:000695">
    <property type="entry name" value="Flagellar biosynthesis regulator FlhF"/>
    <property type="match status" value="1"/>
</dbReference>
<dbReference type="Proteomes" id="UP000243024">
    <property type="component" value="Unassembled WGS sequence"/>
</dbReference>
<keyword evidence="18" id="KW-0282">Flagellum</keyword>
<evidence type="ECO:0000256" key="2">
    <source>
        <dbReference type="ARBA" id="ARBA00008531"/>
    </source>
</evidence>
<dbReference type="EMBL" id="JXBB01000012">
    <property type="protein sequence ID" value="OAR04715.1"/>
    <property type="molecule type" value="Genomic_DNA"/>
</dbReference>
<evidence type="ECO:0000256" key="3">
    <source>
        <dbReference type="ARBA" id="ARBA00014919"/>
    </source>
</evidence>